<evidence type="ECO:0000256" key="11">
    <source>
        <dbReference type="SAM" id="MobiDB-lite"/>
    </source>
</evidence>
<dbReference type="Pfam" id="PF13506">
    <property type="entry name" value="Glyco_transf_21"/>
    <property type="match status" value="1"/>
</dbReference>
<dbReference type="Proteomes" id="UP000609651">
    <property type="component" value="Unassembled WGS sequence"/>
</dbReference>
<proteinExistence type="predicted"/>
<keyword evidence="6" id="KW-0328">Glycosyltransferase</keyword>
<keyword evidence="5" id="KW-1003">Cell membrane</keyword>
<keyword evidence="10" id="KW-0472">Membrane</keyword>
<keyword evidence="8" id="KW-0812">Transmembrane</keyword>
<keyword evidence="14" id="KW-1185">Reference proteome</keyword>
<dbReference type="SUPFAM" id="SSF53448">
    <property type="entry name" value="Nucleotide-diphospho-sugar transferases"/>
    <property type="match status" value="1"/>
</dbReference>
<dbReference type="Gene3D" id="3.90.550.10">
    <property type="entry name" value="Spore Coat Polysaccharide Biosynthesis Protein SpsA, Chain A"/>
    <property type="match status" value="1"/>
</dbReference>
<dbReference type="InterPro" id="IPR029044">
    <property type="entry name" value="Nucleotide-diphossugar_trans"/>
</dbReference>
<evidence type="ECO:0000256" key="3">
    <source>
        <dbReference type="ARBA" id="ARBA00004760"/>
    </source>
</evidence>
<protein>
    <recommendedName>
        <fullName evidence="12">Glycosyltransferase 2-like domain-containing protein</fullName>
    </recommendedName>
</protein>
<dbReference type="EMBL" id="WTPX01000006">
    <property type="protein sequence ID" value="NNJ24300.1"/>
    <property type="molecule type" value="Genomic_DNA"/>
</dbReference>
<evidence type="ECO:0000259" key="12">
    <source>
        <dbReference type="Pfam" id="PF00535"/>
    </source>
</evidence>
<evidence type="ECO:0000313" key="14">
    <source>
        <dbReference type="Proteomes" id="UP000609651"/>
    </source>
</evidence>
<gene>
    <name evidence="13" type="ORF">LzC2_03560</name>
</gene>
<evidence type="ECO:0000256" key="5">
    <source>
        <dbReference type="ARBA" id="ARBA00022475"/>
    </source>
</evidence>
<dbReference type="InterPro" id="IPR001173">
    <property type="entry name" value="Glyco_trans_2-like"/>
</dbReference>
<sequence>MREKPLRRAIRQRSAGRTGPAAVVTVPARDEEENMPPLMEALASQGGLAGRDFFEVFVLANNCMDRTAAAAQHYGRRAGLVVRTANVSLPADVAHVGTARRLLARAALQRIADDRGPGGGAVLTTDADTKPAVDWVAENLRALREGADCVCGRVLVEAPDPADLIGRRAARWHGLRRRHRRLSDRLAWLIDPEPDDPWPRHTDEAGASLAITAEALRRCGGFPALRCGEDRALADAVRRAGGRVRHDPRVSVRTSRRRDGRCPGGLADLLTRLGSASSSDQSETDRLVEDPRRWERRLHVRAALRRIWSRPPAPAERYETHGLLDRTALARRHAAGEPFGGIVADLNAAHDPPTVPLKDAVQRLSDRVAQLTVRREPPCQSAFSNRSIR</sequence>
<evidence type="ECO:0000256" key="7">
    <source>
        <dbReference type="ARBA" id="ARBA00022679"/>
    </source>
</evidence>
<comment type="pathway">
    <text evidence="4">Sphingolipid metabolism.</text>
</comment>
<organism evidence="13 14">
    <name type="scientific">Alienimonas chondri</name>
    <dbReference type="NCBI Taxonomy" id="2681879"/>
    <lineage>
        <taxon>Bacteria</taxon>
        <taxon>Pseudomonadati</taxon>
        <taxon>Planctomycetota</taxon>
        <taxon>Planctomycetia</taxon>
        <taxon>Planctomycetales</taxon>
        <taxon>Planctomycetaceae</taxon>
        <taxon>Alienimonas</taxon>
    </lineage>
</organism>
<reference evidence="13 14" key="1">
    <citation type="journal article" date="2020" name="Syst. Appl. Microbiol.">
        <title>Alienimonas chondri sp. nov., a novel planctomycete isolated from the biofilm of the red alga Chondrus crispus.</title>
        <authorList>
            <person name="Vitorino I."/>
            <person name="Albuquerque L."/>
            <person name="Wiegand S."/>
            <person name="Kallscheuer N."/>
            <person name="da Costa M.S."/>
            <person name="Lobo-da-Cunha A."/>
            <person name="Jogler C."/>
            <person name="Lage O.M."/>
        </authorList>
    </citation>
    <scope>NUCLEOTIDE SEQUENCE [LARGE SCALE GENOMIC DNA]</scope>
    <source>
        <strain evidence="13 14">LzC2</strain>
    </source>
</reference>
<feature type="region of interest" description="Disordered" evidence="11">
    <location>
        <begin position="1"/>
        <end position="22"/>
    </location>
</feature>
<comment type="caution">
    <text evidence="13">The sequence shown here is derived from an EMBL/GenBank/DDBJ whole genome shotgun (WGS) entry which is preliminary data.</text>
</comment>
<dbReference type="Pfam" id="PF00535">
    <property type="entry name" value="Glycos_transf_2"/>
    <property type="match status" value="1"/>
</dbReference>
<evidence type="ECO:0000313" key="13">
    <source>
        <dbReference type="EMBL" id="NNJ24300.1"/>
    </source>
</evidence>
<dbReference type="PANTHER" id="PTHR43646">
    <property type="entry name" value="GLYCOSYLTRANSFERASE"/>
    <property type="match status" value="1"/>
</dbReference>
<name>A0ABX1V8C7_9PLAN</name>
<accession>A0ABX1V8C7</accession>
<evidence type="ECO:0000256" key="4">
    <source>
        <dbReference type="ARBA" id="ARBA00004991"/>
    </source>
</evidence>
<keyword evidence="7" id="KW-0808">Transferase</keyword>
<evidence type="ECO:0000256" key="8">
    <source>
        <dbReference type="ARBA" id="ARBA00022692"/>
    </source>
</evidence>
<comment type="subcellular location">
    <subcellularLocation>
        <location evidence="2">Cell membrane</location>
    </subcellularLocation>
    <subcellularLocation>
        <location evidence="1">Membrane</location>
        <topology evidence="1">Multi-pass membrane protein</topology>
    </subcellularLocation>
</comment>
<evidence type="ECO:0000256" key="2">
    <source>
        <dbReference type="ARBA" id="ARBA00004236"/>
    </source>
</evidence>
<dbReference type="InterPro" id="IPR025993">
    <property type="entry name" value="Ceramide_glucosylTrfase"/>
</dbReference>
<evidence type="ECO:0000256" key="10">
    <source>
        <dbReference type="ARBA" id="ARBA00023136"/>
    </source>
</evidence>
<feature type="domain" description="Glycosyltransferase 2-like" evidence="12">
    <location>
        <begin position="24"/>
        <end position="170"/>
    </location>
</feature>
<keyword evidence="9" id="KW-1133">Transmembrane helix</keyword>
<evidence type="ECO:0000256" key="6">
    <source>
        <dbReference type="ARBA" id="ARBA00022676"/>
    </source>
</evidence>
<evidence type="ECO:0000256" key="1">
    <source>
        <dbReference type="ARBA" id="ARBA00004141"/>
    </source>
</evidence>
<dbReference type="PANTHER" id="PTHR43646:SF2">
    <property type="entry name" value="GLYCOSYLTRANSFERASE 2-LIKE DOMAIN-CONTAINING PROTEIN"/>
    <property type="match status" value="1"/>
</dbReference>
<evidence type="ECO:0000256" key="9">
    <source>
        <dbReference type="ARBA" id="ARBA00022989"/>
    </source>
</evidence>
<comment type="pathway">
    <text evidence="3">Lipid metabolism; sphingolipid metabolism.</text>
</comment>